<dbReference type="EMBL" id="FUKI01000126">
    <property type="protein sequence ID" value="SJM93880.1"/>
    <property type="molecule type" value="Genomic_DNA"/>
</dbReference>
<name>A0A1R4HDC6_9GAMM</name>
<organism evidence="1 2">
    <name type="scientific">Crenothrix polyspora</name>
    <dbReference type="NCBI Taxonomy" id="360316"/>
    <lineage>
        <taxon>Bacteria</taxon>
        <taxon>Pseudomonadati</taxon>
        <taxon>Pseudomonadota</taxon>
        <taxon>Gammaproteobacteria</taxon>
        <taxon>Methylococcales</taxon>
        <taxon>Crenotrichaceae</taxon>
        <taxon>Crenothrix</taxon>
    </lineage>
</organism>
<evidence type="ECO:0000313" key="2">
    <source>
        <dbReference type="Proteomes" id="UP000195667"/>
    </source>
</evidence>
<evidence type="ECO:0000313" key="1">
    <source>
        <dbReference type="EMBL" id="SJM93880.1"/>
    </source>
</evidence>
<dbReference type="Proteomes" id="UP000195667">
    <property type="component" value="Unassembled WGS sequence"/>
</dbReference>
<protein>
    <submittedName>
        <fullName evidence="1">Uncharacterized protein</fullName>
    </submittedName>
</protein>
<keyword evidence="2" id="KW-1185">Reference proteome</keyword>
<gene>
    <name evidence="1" type="ORF">CRENPOLYSF1_50006</name>
</gene>
<dbReference type="AlphaFoldDB" id="A0A1R4HDC6"/>
<sequence>MLLFKAIFRAFAENHLNHTCILFGLKWGVRFSTGGAKADIFDYQLTLRV</sequence>
<accession>A0A1R4HDC6</accession>
<reference evidence="2" key="1">
    <citation type="submission" date="2017-02" db="EMBL/GenBank/DDBJ databases">
        <authorList>
            <person name="Daims H."/>
        </authorList>
    </citation>
    <scope>NUCLEOTIDE SEQUENCE [LARGE SCALE GENOMIC DNA]</scope>
</reference>
<proteinExistence type="predicted"/>